<evidence type="ECO:0000313" key="2">
    <source>
        <dbReference type="EMBL" id="KAK1392925.1"/>
    </source>
</evidence>
<sequence length="117" mass="13267">MARSRPNRRDKGKGKVIGGKRKGDRGIGRVYVDDSDSDYECEDERLEESDDEIEGGEEAEGYDNMEVEDDMEGEDEMEGEENTFKRDARSVCYGDYKTPPKKGDPKLGVVEFIDDQT</sequence>
<evidence type="ECO:0000256" key="1">
    <source>
        <dbReference type="SAM" id="MobiDB-lite"/>
    </source>
</evidence>
<dbReference type="AlphaFoldDB" id="A0AAD8MWZ1"/>
<keyword evidence="3" id="KW-1185">Reference proteome</keyword>
<accession>A0AAD8MWZ1</accession>
<proteinExistence type="predicted"/>
<reference evidence="2" key="1">
    <citation type="submission" date="2023-02" db="EMBL/GenBank/DDBJ databases">
        <title>Genome of toxic invasive species Heracleum sosnowskyi carries increased number of genes despite the absence of recent whole-genome duplications.</title>
        <authorList>
            <person name="Schelkunov M."/>
            <person name="Shtratnikova V."/>
            <person name="Makarenko M."/>
            <person name="Klepikova A."/>
            <person name="Omelchenko D."/>
            <person name="Novikova G."/>
            <person name="Obukhova E."/>
            <person name="Bogdanov V."/>
            <person name="Penin A."/>
            <person name="Logacheva M."/>
        </authorList>
    </citation>
    <scope>NUCLEOTIDE SEQUENCE</scope>
    <source>
        <strain evidence="2">Hsosn_3</strain>
        <tissue evidence="2">Leaf</tissue>
    </source>
</reference>
<reference evidence="2" key="2">
    <citation type="submission" date="2023-05" db="EMBL/GenBank/DDBJ databases">
        <authorList>
            <person name="Schelkunov M.I."/>
        </authorList>
    </citation>
    <scope>NUCLEOTIDE SEQUENCE</scope>
    <source>
        <strain evidence="2">Hsosn_3</strain>
        <tissue evidence="2">Leaf</tissue>
    </source>
</reference>
<comment type="caution">
    <text evidence="2">The sequence shown here is derived from an EMBL/GenBank/DDBJ whole genome shotgun (WGS) entry which is preliminary data.</text>
</comment>
<organism evidence="2 3">
    <name type="scientific">Heracleum sosnowskyi</name>
    <dbReference type="NCBI Taxonomy" id="360622"/>
    <lineage>
        <taxon>Eukaryota</taxon>
        <taxon>Viridiplantae</taxon>
        <taxon>Streptophyta</taxon>
        <taxon>Embryophyta</taxon>
        <taxon>Tracheophyta</taxon>
        <taxon>Spermatophyta</taxon>
        <taxon>Magnoliopsida</taxon>
        <taxon>eudicotyledons</taxon>
        <taxon>Gunneridae</taxon>
        <taxon>Pentapetalae</taxon>
        <taxon>asterids</taxon>
        <taxon>campanulids</taxon>
        <taxon>Apiales</taxon>
        <taxon>Apiaceae</taxon>
        <taxon>Apioideae</taxon>
        <taxon>apioid superclade</taxon>
        <taxon>Tordylieae</taxon>
        <taxon>Tordyliinae</taxon>
        <taxon>Heracleum</taxon>
    </lineage>
</organism>
<evidence type="ECO:0000313" key="3">
    <source>
        <dbReference type="Proteomes" id="UP001237642"/>
    </source>
</evidence>
<feature type="region of interest" description="Disordered" evidence="1">
    <location>
        <begin position="1"/>
        <end position="86"/>
    </location>
</feature>
<name>A0AAD8MWZ1_9APIA</name>
<feature type="compositionally biased region" description="Basic residues" evidence="1">
    <location>
        <begin position="1"/>
        <end position="23"/>
    </location>
</feature>
<dbReference type="EMBL" id="JAUIZM010000003">
    <property type="protein sequence ID" value="KAK1392925.1"/>
    <property type="molecule type" value="Genomic_DNA"/>
</dbReference>
<protein>
    <submittedName>
        <fullName evidence="2">Uncharacterized protein</fullName>
    </submittedName>
</protein>
<dbReference type="Proteomes" id="UP001237642">
    <property type="component" value="Unassembled WGS sequence"/>
</dbReference>
<gene>
    <name evidence="2" type="ORF">POM88_011981</name>
</gene>
<feature type="compositionally biased region" description="Acidic residues" evidence="1">
    <location>
        <begin position="33"/>
        <end position="81"/>
    </location>
</feature>